<keyword evidence="14" id="KW-1185">Reference proteome</keyword>
<dbReference type="InterPro" id="IPR014001">
    <property type="entry name" value="Helicase_ATP-bd"/>
</dbReference>
<dbReference type="Pfam" id="PF22679">
    <property type="entry name" value="T1R_D3-like"/>
    <property type="match status" value="1"/>
</dbReference>
<evidence type="ECO:0000256" key="5">
    <source>
        <dbReference type="ARBA" id="ARBA00022741"/>
    </source>
</evidence>
<evidence type="ECO:0000256" key="1">
    <source>
        <dbReference type="ARBA" id="ARBA00000851"/>
    </source>
</evidence>
<evidence type="ECO:0000256" key="7">
    <source>
        <dbReference type="ARBA" id="ARBA00022759"/>
    </source>
</evidence>
<dbReference type="InterPro" id="IPR007409">
    <property type="entry name" value="Restrct_endonuc_type1_HsdR_N"/>
</dbReference>
<dbReference type="EC" id="3.1.21.3" evidence="11"/>
<dbReference type="PANTHER" id="PTHR30195">
    <property type="entry name" value="TYPE I SITE-SPECIFIC DEOXYRIBONUCLEASE PROTEIN SUBUNIT M AND R"/>
    <property type="match status" value="1"/>
</dbReference>
<dbReference type="CDD" id="cd18030">
    <property type="entry name" value="DEXHc_RE_I_HsdR"/>
    <property type="match status" value="1"/>
</dbReference>
<dbReference type="AlphaFoldDB" id="A0A5J4KF81"/>
<dbReference type="InterPro" id="IPR040980">
    <property type="entry name" value="SWI2_SNF2"/>
</dbReference>
<keyword evidence="5 11" id="KW-0547">Nucleotide-binding</keyword>
<dbReference type="Pfam" id="PF04313">
    <property type="entry name" value="HSDR_N"/>
    <property type="match status" value="1"/>
</dbReference>
<name>A0A5J4KF81_9CHLR</name>
<keyword evidence="8 11" id="KW-0378">Hydrolase</keyword>
<dbReference type="Gene3D" id="3.40.50.300">
    <property type="entry name" value="P-loop containing nucleotide triphosphate hydrolases"/>
    <property type="match status" value="2"/>
</dbReference>
<keyword evidence="10 11" id="KW-0238">DNA-binding</keyword>
<dbReference type="Pfam" id="PF11867">
    <property type="entry name" value="T1RH-like_C"/>
    <property type="match status" value="1"/>
</dbReference>
<dbReference type="GO" id="GO:0004386">
    <property type="term" value="F:helicase activity"/>
    <property type="evidence" value="ECO:0007669"/>
    <property type="project" value="UniProtKB-KW"/>
</dbReference>
<dbReference type="InterPro" id="IPR055180">
    <property type="entry name" value="HsdR_RecA-like_helicase_dom_2"/>
</dbReference>
<dbReference type="InterPro" id="IPR004473">
    <property type="entry name" value="Restrct_endonuc_typeI_HsdR"/>
</dbReference>
<dbReference type="InterPro" id="IPR027417">
    <property type="entry name" value="P-loop_NTPase"/>
</dbReference>
<evidence type="ECO:0000256" key="9">
    <source>
        <dbReference type="ARBA" id="ARBA00022840"/>
    </source>
</evidence>
<comment type="catalytic activity">
    <reaction evidence="1 11">
        <text>Endonucleolytic cleavage of DNA to give random double-stranded fragments with terminal 5'-phosphates, ATP is simultaneously hydrolyzed.</text>
        <dbReference type="EC" id="3.1.21.3"/>
    </reaction>
</comment>
<keyword evidence="7" id="KW-0255">Endonuclease</keyword>
<dbReference type="GO" id="GO:0003677">
    <property type="term" value="F:DNA binding"/>
    <property type="evidence" value="ECO:0007669"/>
    <property type="project" value="UniProtKB-KW"/>
</dbReference>
<dbReference type="InterPro" id="IPR051268">
    <property type="entry name" value="Type-I_R_enzyme_R_subunit"/>
</dbReference>
<dbReference type="GO" id="GO:0009307">
    <property type="term" value="P:DNA restriction-modification system"/>
    <property type="evidence" value="ECO:0007669"/>
    <property type="project" value="UniProtKB-KW"/>
</dbReference>
<keyword evidence="6 11" id="KW-0680">Restriction system</keyword>
<dbReference type="GO" id="GO:0005524">
    <property type="term" value="F:ATP binding"/>
    <property type="evidence" value="ECO:0007669"/>
    <property type="project" value="UniProtKB-KW"/>
</dbReference>
<evidence type="ECO:0000256" key="10">
    <source>
        <dbReference type="ARBA" id="ARBA00023125"/>
    </source>
</evidence>
<feature type="domain" description="Helicase ATP-binding" evidence="12">
    <location>
        <begin position="286"/>
        <end position="486"/>
    </location>
</feature>
<dbReference type="NCBIfam" id="TIGR00348">
    <property type="entry name" value="hsdR"/>
    <property type="match status" value="1"/>
</dbReference>
<dbReference type="Proteomes" id="UP000326912">
    <property type="component" value="Unassembled WGS sequence"/>
</dbReference>
<comment type="function">
    <text evidence="11">Subunit R is required for both nuclease and ATPase activities, but not for modification.</text>
</comment>
<dbReference type="Gene3D" id="3.90.1570.50">
    <property type="match status" value="1"/>
</dbReference>
<evidence type="ECO:0000313" key="13">
    <source>
        <dbReference type="EMBL" id="GER88044.1"/>
    </source>
</evidence>
<dbReference type="PANTHER" id="PTHR30195:SF15">
    <property type="entry name" value="TYPE I RESTRICTION ENZYME HINDI ENDONUCLEASE SUBUNIT"/>
    <property type="match status" value="1"/>
</dbReference>
<accession>A0A5J4KF81</accession>
<keyword evidence="9 11" id="KW-0067">ATP-binding</keyword>
<evidence type="ECO:0000256" key="6">
    <source>
        <dbReference type="ARBA" id="ARBA00022747"/>
    </source>
</evidence>
<evidence type="ECO:0000256" key="3">
    <source>
        <dbReference type="ARBA" id="ARBA00011296"/>
    </source>
</evidence>
<comment type="caution">
    <text evidence="13">The sequence shown here is derived from an EMBL/GenBank/DDBJ whole genome shotgun (WGS) entry which is preliminary data.</text>
</comment>
<evidence type="ECO:0000259" key="12">
    <source>
        <dbReference type="SMART" id="SM00487"/>
    </source>
</evidence>
<comment type="subunit">
    <text evidence="3 11">The type I restriction/modification system is composed of three polypeptides R, M and S.</text>
</comment>
<organism evidence="13 14">
    <name type="scientific">Dictyobacter vulcani</name>
    <dbReference type="NCBI Taxonomy" id="2607529"/>
    <lineage>
        <taxon>Bacteria</taxon>
        <taxon>Bacillati</taxon>
        <taxon>Chloroflexota</taxon>
        <taxon>Ktedonobacteria</taxon>
        <taxon>Ktedonobacterales</taxon>
        <taxon>Dictyobacteraceae</taxon>
        <taxon>Dictyobacter</taxon>
    </lineage>
</organism>
<evidence type="ECO:0000256" key="4">
    <source>
        <dbReference type="ARBA" id="ARBA00022722"/>
    </source>
</evidence>
<proteinExistence type="inferred from homology"/>
<gene>
    <name evidence="13" type="primary">hsdR</name>
    <name evidence="13" type="ORF">KDW_22060</name>
</gene>
<reference evidence="13 14" key="1">
    <citation type="submission" date="2019-10" db="EMBL/GenBank/DDBJ databases">
        <title>Dictyobacter vulcani sp. nov., within the class Ktedonobacteria, isolated from soil of volcanic Mt. Zao.</title>
        <authorList>
            <person name="Zheng Y."/>
            <person name="Wang C.M."/>
            <person name="Sakai Y."/>
            <person name="Abe K."/>
            <person name="Yokota A."/>
            <person name="Yabe S."/>
        </authorList>
    </citation>
    <scope>NUCLEOTIDE SEQUENCE [LARGE SCALE GENOMIC DNA]</scope>
    <source>
        <strain evidence="13 14">W12</strain>
    </source>
</reference>
<keyword evidence="13" id="KW-0347">Helicase</keyword>
<dbReference type="CDD" id="cd22332">
    <property type="entry name" value="HsdR_N"/>
    <property type="match status" value="1"/>
</dbReference>
<keyword evidence="4" id="KW-0540">Nuclease</keyword>
<dbReference type="EMBL" id="BKZW01000001">
    <property type="protein sequence ID" value="GER88044.1"/>
    <property type="molecule type" value="Genomic_DNA"/>
</dbReference>
<dbReference type="InterPro" id="IPR021810">
    <property type="entry name" value="T1RH-like_C"/>
</dbReference>
<dbReference type="SUPFAM" id="SSF52540">
    <property type="entry name" value="P-loop containing nucleoside triphosphate hydrolases"/>
    <property type="match status" value="1"/>
</dbReference>
<dbReference type="CDD" id="cd18800">
    <property type="entry name" value="SF2_C_EcoR124I-like"/>
    <property type="match status" value="1"/>
</dbReference>
<dbReference type="RefSeq" id="WP_151755978.1">
    <property type="nucleotide sequence ID" value="NZ_BKZW01000001.1"/>
</dbReference>
<evidence type="ECO:0000256" key="2">
    <source>
        <dbReference type="ARBA" id="ARBA00008598"/>
    </source>
</evidence>
<sequence length="1093" mass="125540">MQQSSSQTFDYEHFQQQLIQRAVDQFLALDYSLADAASEYRGPLSVTQRQYDSEVVLPERLWSALCTLNPGKSEQVLKQAFAELTRDLSLLGDIGANYQIHQWLKDGYTVTTGQSNGGWKSNQPDPQVEDDAGSIRIINWDEPEKNDFLLLKNFYVSGEIGRVRLDLVGFVNGLPLLMPFCRVARLYDLYTQDLSECKRIIPRLFWYNACIILSNGHTSKVGSVTANWEFFFAWNRRYNKSEDTVTQDQELDESIEHMLEGVFAQKRLLDIVENYTLFSTERGKTVKIIARNHQYLGVEAVFERLKRHQEFKGKLGVFWHTQGSGKSYSMAFLEQKVQRRLPGGWTFVIVTDREDLDTQIYETFQRAGVVEEKKNQAHASDSQHLQRMLQYENHKIVFTLIQKFRTEKPGQTYGQLSARQNIVVFADEAHRTQYATFAQNMLDGLPNASFIGFTGTPLIQQEEQATRAKFGEYVSVYNFSDAIKDRITVPLFYENHTPEMVLSNPDFAEAMKRLVIDRQLNDEQESKLSTQLLREYGLLTQDDRLEWVAEDIVSHFMQRGYMGKAMVVSIDKPTTVRMYEKVQRIWQREIASLEELHQREPDLLKRDAIAKRIIYMRDTDMAVIISDITPDDKRFDELGLDIAPHMRRLRNENLEEAFKREDNQRLLPNSGKKALRIAFVCGMWITGFDVPCLSTIYLDRPMEGHTLMQTIARANRVYDQEKITGLIIDYVGSFDQLLKALTIYAASDVNAPKDIQVGDKSELIKQLDSALSRTEILCQQHSIDIPLTLQRLDKARTLDERRAIIMDTADSLLVSEESKWSYLSDASEVSNLYKAILPDKQAGQYRPRVYLLQTVAEEIAAASNGTDIQDALVQARDLLADSIRLTGVVYEAATPTYLPLGHFDLSKIDYDALAKTMREGHCNLKSEQLRSQLVQKLEQMVKQNPTRVDYQEKLGQIVHRNNDNSAPNALYPQELIDFARTMHEEELRARREGLSEEGLAIFDLIIRQGPELSVEDKEKVKATTRALLAALDRENIGIDWQKKQETSGNVQDTIQRVLNDLPKIYEKSIYDQQCLEVFHYTLTHFDGTGKSLA</sequence>
<dbReference type="Pfam" id="PF18766">
    <property type="entry name" value="SWI2_SNF2"/>
    <property type="match status" value="1"/>
</dbReference>
<protein>
    <recommendedName>
        <fullName evidence="11">Type I restriction enzyme endonuclease subunit</fullName>
        <shortName evidence="11">R protein</shortName>
        <ecNumber evidence="11">3.1.21.3</ecNumber>
    </recommendedName>
</protein>
<comment type="similarity">
    <text evidence="2 11">Belongs to the HsdR family.</text>
</comment>
<evidence type="ECO:0000256" key="11">
    <source>
        <dbReference type="RuleBase" id="RU364115"/>
    </source>
</evidence>
<evidence type="ECO:0000256" key="8">
    <source>
        <dbReference type="ARBA" id="ARBA00022801"/>
    </source>
</evidence>
<dbReference type="SMART" id="SM00487">
    <property type="entry name" value="DEXDc"/>
    <property type="match status" value="1"/>
</dbReference>
<evidence type="ECO:0000313" key="14">
    <source>
        <dbReference type="Proteomes" id="UP000326912"/>
    </source>
</evidence>
<dbReference type="GO" id="GO:0009035">
    <property type="term" value="F:type I site-specific deoxyribonuclease activity"/>
    <property type="evidence" value="ECO:0007669"/>
    <property type="project" value="UniProtKB-EC"/>
</dbReference>